<evidence type="ECO:0000256" key="7">
    <source>
        <dbReference type="HAMAP-Rule" id="MF_01215"/>
    </source>
</evidence>
<dbReference type="Gene3D" id="3.20.20.70">
    <property type="entry name" value="Aldolase class I"/>
    <property type="match status" value="1"/>
</dbReference>
<proteinExistence type="inferred from homology"/>
<comment type="caution">
    <text evidence="9">The sequence shown here is derived from an EMBL/GenBank/DDBJ whole genome shotgun (WGS) entry which is preliminary data.</text>
</comment>
<comment type="pathway">
    <text evidence="1 7">Pyrimidine metabolism; UMP biosynthesis via de novo pathway; UMP from orotate: step 2/2.</text>
</comment>
<evidence type="ECO:0000313" key="10">
    <source>
        <dbReference type="Proteomes" id="UP000070366"/>
    </source>
</evidence>
<dbReference type="InterPro" id="IPR013785">
    <property type="entry name" value="Aldolase_TIM"/>
</dbReference>
<dbReference type="GO" id="GO:0044205">
    <property type="term" value="P:'de novo' UMP biosynthetic process"/>
    <property type="evidence" value="ECO:0007669"/>
    <property type="project" value="UniProtKB-UniRule"/>
</dbReference>
<dbReference type="PROSITE" id="PS00156">
    <property type="entry name" value="OMPDECASE"/>
    <property type="match status" value="1"/>
</dbReference>
<evidence type="ECO:0000259" key="8">
    <source>
        <dbReference type="SMART" id="SM00934"/>
    </source>
</evidence>
<dbReference type="SUPFAM" id="SSF51366">
    <property type="entry name" value="Ribulose-phoshate binding barrel"/>
    <property type="match status" value="1"/>
</dbReference>
<dbReference type="PANTHER" id="PTHR43375:SF1">
    <property type="entry name" value="OROTIDINE 5'-PHOSPHATE DECARBOXYLASE"/>
    <property type="match status" value="1"/>
</dbReference>
<dbReference type="STRING" id="626937.HMPREF3293_02058"/>
<keyword evidence="5 7" id="KW-0456">Lyase</keyword>
<comment type="catalytic activity">
    <reaction evidence="6 7">
        <text>orotidine 5'-phosphate + H(+) = UMP + CO2</text>
        <dbReference type="Rhea" id="RHEA:11596"/>
        <dbReference type="ChEBI" id="CHEBI:15378"/>
        <dbReference type="ChEBI" id="CHEBI:16526"/>
        <dbReference type="ChEBI" id="CHEBI:57538"/>
        <dbReference type="ChEBI" id="CHEBI:57865"/>
        <dbReference type="EC" id="4.1.1.23"/>
    </reaction>
</comment>
<dbReference type="CDD" id="cd04725">
    <property type="entry name" value="OMP_decarboxylase_like"/>
    <property type="match status" value="1"/>
</dbReference>
<comment type="similarity">
    <text evidence="2 7">Belongs to the OMP decarboxylase family. Type 2 subfamily.</text>
</comment>
<dbReference type="NCBIfam" id="TIGR02127">
    <property type="entry name" value="pyrF_sub2"/>
    <property type="match status" value="1"/>
</dbReference>
<evidence type="ECO:0000256" key="4">
    <source>
        <dbReference type="ARBA" id="ARBA00022975"/>
    </source>
</evidence>
<dbReference type="SMART" id="SM00934">
    <property type="entry name" value="OMPdecase"/>
    <property type="match status" value="1"/>
</dbReference>
<dbReference type="KEGG" id="cmiu:B1H56_04970"/>
<dbReference type="InterPro" id="IPR011060">
    <property type="entry name" value="RibuloseP-bd_barrel"/>
</dbReference>
<evidence type="ECO:0000256" key="3">
    <source>
        <dbReference type="ARBA" id="ARBA00022793"/>
    </source>
</evidence>
<evidence type="ECO:0000256" key="5">
    <source>
        <dbReference type="ARBA" id="ARBA00023239"/>
    </source>
</evidence>
<dbReference type="Pfam" id="PF00215">
    <property type="entry name" value="OMPdecase"/>
    <property type="match status" value="1"/>
</dbReference>
<dbReference type="InterPro" id="IPR018089">
    <property type="entry name" value="OMPdecase_AS"/>
</dbReference>
<dbReference type="PATRIC" id="fig|626937.4.peg.2035"/>
<dbReference type="EC" id="4.1.1.23" evidence="7"/>
<dbReference type="InterPro" id="IPR011995">
    <property type="entry name" value="OMPdecase_type-2"/>
</dbReference>
<reference evidence="9 10" key="1">
    <citation type="submission" date="2016-02" db="EMBL/GenBank/DDBJ databases">
        <authorList>
            <person name="Wen L."/>
            <person name="He K."/>
            <person name="Yang H."/>
        </authorList>
    </citation>
    <scope>NUCLEOTIDE SEQUENCE [LARGE SCALE GENOMIC DNA]</scope>
    <source>
        <strain evidence="9 10">DSM 22607</strain>
    </source>
</reference>
<keyword evidence="4 7" id="KW-0665">Pyrimidine biosynthesis</keyword>
<dbReference type="OrthoDB" id="9808470at2"/>
<gene>
    <name evidence="7" type="primary">pyrF</name>
    <name evidence="9" type="ORF">HMPREF3293_02058</name>
</gene>
<feature type="domain" description="Orotidine 5'-phosphate decarboxylase" evidence="8">
    <location>
        <begin position="15"/>
        <end position="280"/>
    </location>
</feature>
<evidence type="ECO:0000256" key="1">
    <source>
        <dbReference type="ARBA" id="ARBA00004861"/>
    </source>
</evidence>
<dbReference type="GO" id="GO:0004590">
    <property type="term" value="F:orotidine-5'-phosphate decarboxylase activity"/>
    <property type="evidence" value="ECO:0007669"/>
    <property type="project" value="UniProtKB-UniRule"/>
</dbReference>
<sequence>MIDKLIEQIIEKKSPICVGLDTKFDYIPQEFLSHEFSTDALTYAANNIFQYNCALVDAIADIVPAVKVQAAYYEMYGCEGVKAFRDTIRYAKNAGLIVIADVKRNDIGATATAYSSAYIGRTKIGEEELAVFNADFATVNGYLGTDGIAPFVEDCKKYDKGIFVLVKTSNKSSGEIQDLEFEHKTIYNRMADYVQEWGKECIGTYGYSSVGAVIGATYPQQAARIRETHPHIFVLIPGYGAQGGSAEGLLPNFDQKGLGGIVNNSRAILTAYRNEAYVKMPFDKAAREATLAMQRDILDTFDKNGISYDE</sequence>
<evidence type="ECO:0000313" key="9">
    <source>
        <dbReference type="EMBL" id="KXK64817.1"/>
    </source>
</evidence>
<dbReference type="PANTHER" id="PTHR43375">
    <property type="entry name" value="OROTIDINE 5'-PHOSPHATE DECARBOXYLASE"/>
    <property type="match status" value="1"/>
</dbReference>
<dbReference type="GO" id="GO:0006207">
    <property type="term" value="P:'de novo' pyrimidine nucleobase biosynthetic process"/>
    <property type="evidence" value="ECO:0007669"/>
    <property type="project" value="InterPro"/>
</dbReference>
<evidence type="ECO:0000256" key="2">
    <source>
        <dbReference type="ARBA" id="ARBA00008847"/>
    </source>
</evidence>
<dbReference type="Proteomes" id="UP000070366">
    <property type="component" value="Unassembled WGS sequence"/>
</dbReference>
<feature type="active site" description="Proton donor" evidence="7">
    <location>
        <position position="103"/>
    </location>
</feature>
<keyword evidence="10" id="KW-1185">Reference proteome</keyword>
<dbReference type="InterPro" id="IPR001754">
    <property type="entry name" value="OMPdeCOase_dom"/>
</dbReference>
<evidence type="ECO:0000256" key="6">
    <source>
        <dbReference type="ARBA" id="ARBA00049157"/>
    </source>
</evidence>
<dbReference type="RefSeq" id="WP_066518298.1">
    <property type="nucleotide sequence ID" value="NZ_CABMOF010000001.1"/>
</dbReference>
<dbReference type="AlphaFoldDB" id="A0A136Q2G1"/>
<name>A0A136Q2G1_9FIRM</name>
<keyword evidence="3 7" id="KW-0210">Decarboxylase</keyword>
<dbReference type="EMBL" id="LSZW01000063">
    <property type="protein sequence ID" value="KXK64817.1"/>
    <property type="molecule type" value="Genomic_DNA"/>
</dbReference>
<protein>
    <recommendedName>
        <fullName evidence="7">Orotidine 5'-phosphate decarboxylase</fullName>
        <ecNumber evidence="7">4.1.1.23</ecNumber>
    </recommendedName>
    <alternativeName>
        <fullName evidence="7">OMP decarboxylase</fullName>
        <shortName evidence="7">OMPDCase</shortName>
        <shortName evidence="7">OMPdecase</shortName>
    </alternativeName>
</protein>
<accession>A0A136Q2G1</accession>
<organism evidence="9 10">
    <name type="scientific">Christensenella minuta</name>
    <dbReference type="NCBI Taxonomy" id="626937"/>
    <lineage>
        <taxon>Bacteria</taxon>
        <taxon>Bacillati</taxon>
        <taxon>Bacillota</taxon>
        <taxon>Clostridia</taxon>
        <taxon>Christensenellales</taxon>
        <taxon>Christensenellaceae</taxon>
        <taxon>Christensenella</taxon>
    </lineage>
</organism>
<dbReference type="HAMAP" id="MF_01215">
    <property type="entry name" value="OMPdecase_type2"/>
    <property type="match status" value="1"/>
</dbReference>
<dbReference type="UniPathway" id="UPA00070">
    <property type="reaction ID" value="UER00120"/>
</dbReference>